<protein>
    <recommendedName>
        <fullName evidence="4">Retrotransposon gag domain-containing protein</fullName>
    </recommendedName>
</protein>
<sequence length="481" mass="55813">MKKQQLSTMNDIVLIESSNGKLLGHDLHDQRLVQSEQQQYTDISTQLSSMEKFDGNGDAEDWLKKIMEKFEALKFTLREQNDLIPELLSGKALIWYSYERKKMPTFFSFITTFLQYYGRTEFDQDQITSISIKPETSVVQQELVDPRDSIIDALRDQIVIMNLQELPKFSGESKQSVTKWLFEFQQATNAFKLTDNEKLTYISLCLESYAQDWFYDNKHLFSTWSLLIEKFIKMFKLYGNDDSSFGQSHLAEYNMKQNPKPHCFEFMKLLNEKYDLAIQNSQLIERSRSSIHPIVCQENVITSTNVVIEDANTIIESVKADLNQADTLSDEMKRETLAIQVQDVHLVTSHDPCVHVPTLTKLTTISITVVSYEMDIFGKRIYNEINAVDVELKGSKSFSCKLNRPISNEILRETITQELLEKTIQQITTAVTINVYNIIFNNYWFIKRAFDPGGVLILRTRLVSMNIFCLVVFLFFGVFFL</sequence>
<accession>A0A820XZQ4</accession>
<comment type="caution">
    <text evidence="2">The sequence shown here is derived from an EMBL/GenBank/DDBJ whole genome shotgun (WGS) entry which is preliminary data.</text>
</comment>
<keyword evidence="1" id="KW-0812">Transmembrane</keyword>
<organism evidence="2 3">
    <name type="scientific">Rotaria socialis</name>
    <dbReference type="NCBI Taxonomy" id="392032"/>
    <lineage>
        <taxon>Eukaryota</taxon>
        <taxon>Metazoa</taxon>
        <taxon>Spiralia</taxon>
        <taxon>Gnathifera</taxon>
        <taxon>Rotifera</taxon>
        <taxon>Eurotatoria</taxon>
        <taxon>Bdelloidea</taxon>
        <taxon>Philodinida</taxon>
        <taxon>Philodinidae</taxon>
        <taxon>Rotaria</taxon>
    </lineage>
</organism>
<gene>
    <name evidence="2" type="ORF">TSG867_LOCUS23817</name>
</gene>
<proteinExistence type="predicted"/>
<reference evidence="2" key="1">
    <citation type="submission" date="2021-02" db="EMBL/GenBank/DDBJ databases">
        <authorList>
            <person name="Nowell W R."/>
        </authorList>
    </citation>
    <scope>NUCLEOTIDE SEQUENCE</scope>
</reference>
<dbReference type="Proteomes" id="UP000663862">
    <property type="component" value="Unassembled WGS sequence"/>
</dbReference>
<evidence type="ECO:0008006" key="4">
    <source>
        <dbReference type="Google" id="ProtNLM"/>
    </source>
</evidence>
<evidence type="ECO:0000313" key="2">
    <source>
        <dbReference type="EMBL" id="CAF4538735.1"/>
    </source>
</evidence>
<dbReference type="EMBL" id="CAJOBQ010002096">
    <property type="protein sequence ID" value="CAF4538735.1"/>
    <property type="molecule type" value="Genomic_DNA"/>
</dbReference>
<feature type="transmembrane region" description="Helical" evidence="1">
    <location>
        <begin position="462"/>
        <end position="480"/>
    </location>
</feature>
<keyword evidence="1" id="KW-1133">Transmembrane helix</keyword>
<dbReference type="AlphaFoldDB" id="A0A820XZQ4"/>
<evidence type="ECO:0000313" key="3">
    <source>
        <dbReference type="Proteomes" id="UP000663862"/>
    </source>
</evidence>
<name>A0A820XZQ4_9BILA</name>
<keyword evidence="1" id="KW-0472">Membrane</keyword>
<evidence type="ECO:0000256" key="1">
    <source>
        <dbReference type="SAM" id="Phobius"/>
    </source>
</evidence>